<dbReference type="SUPFAM" id="SSF48371">
    <property type="entry name" value="ARM repeat"/>
    <property type="match status" value="1"/>
</dbReference>
<reference evidence="1" key="1">
    <citation type="submission" date="2021-01" db="EMBL/GenBank/DDBJ databases">
        <authorList>
            <person name="Corre E."/>
            <person name="Pelletier E."/>
            <person name="Niang G."/>
            <person name="Scheremetjew M."/>
            <person name="Finn R."/>
            <person name="Kale V."/>
            <person name="Holt S."/>
            <person name="Cochrane G."/>
            <person name="Meng A."/>
            <person name="Brown T."/>
            <person name="Cohen L."/>
        </authorList>
    </citation>
    <scope>NUCLEOTIDE SEQUENCE</scope>
</reference>
<evidence type="ECO:0000313" key="1">
    <source>
        <dbReference type="EMBL" id="CAD8829309.1"/>
    </source>
</evidence>
<protein>
    <submittedName>
        <fullName evidence="1">Uncharacterized protein</fullName>
    </submittedName>
</protein>
<dbReference type="InterPro" id="IPR016024">
    <property type="entry name" value="ARM-type_fold"/>
</dbReference>
<name>A0A7S1EX95_NOCSC</name>
<accession>A0A7S1EX95</accession>
<dbReference type="AlphaFoldDB" id="A0A7S1EX95"/>
<organism evidence="1">
    <name type="scientific">Noctiluca scintillans</name>
    <name type="common">Sea sparkle</name>
    <name type="synonym">Red tide dinoflagellate</name>
    <dbReference type="NCBI Taxonomy" id="2966"/>
    <lineage>
        <taxon>Eukaryota</taxon>
        <taxon>Sar</taxon>
        <taxon>Alveolata</taxon>
        <taxon>Dinophyceae</taxon>
        <taxon>Noctilucales</taxon>
        <taxon>Noctilucaceae</taxon>
        <taxon>Noctiluca</taxon>
    </lineage>
</organism>
<sequence length="434" mass="47558">MPSSDGDPPEVCNLLAFVEEIFGGIAEGADGAEIALASADGVRLGRALEQLCIELQPEKLKADARRVFVERALETGLVKTAVRVVEVASSDVARAAIAFLADFTFFSDVGAQAVLQVFDRVIARFNHIFNVLAREHLPLLESAILLCVNVSASCPSSHMRLIPLVQPVCLQIVKNAEVSDRLRGNTILLLANLSMTVSAELRVLDVAAALLELINENRVSEEGKSVAESVIIFLHGQRKCKEIDCLMEQRVVSRYCVPIMEHALRGTQFRNVYPYLLYSAKLFQVLAKSPEYAALLGAEDQVVTLLLSANHCSDGPRRLSSDLEGRCLALEALSSLAHFRLWPPQPQPTQSDASATVALSSAFVARDLPLLLMDEHIGIRAAAVALWARLNPSEVQFTLLVGRHLEVEGKLPPTVWRTKVLVFLFPFLTRHFAP</sequence>
<gene>
    <name evidence="1" type="ORF">NSCI0253_LOCUS3655</name>
</gene>
<dbReference type="EMBL" id="HBFQ01005181">
    <property type="protein sequence ID" value="CAD8829309.1"/>
    <property type="molecule type" value="Transcribed_RNA"/>
</dbReference>
<proteinExistence type="predicted"/>